<dbReference type="EMBL" id="UZWE01000022">
    <property type="protein sequence ID" value="VDS07616.1"/>
    <property type="molecule type" value="Genomic_DNA"/>
</dbReference>
<feature type="binding site" evidence="4">
    <location>
        <position position="347"/>
    </location>
    <ligand>
        <name>substrate</name>
    </ligand>
</feature>
<evidence type="ECO:0000313" key="8">
    <source>
        <dbReference type="Proteomes" id="UP000270743"/>
    </source>
</evidence>
<evidence type="ECO:0000256" key="5">
    <source>
        <dbReference type="PIRSR" id="PIRSR000524-50"/>
    </source>
</evidence>
<name>A0A447IJF1_9RHOB</name>
<dbReference type="GO" id="GO:0019265">
    <property type="term" value="P:glycine biosynthetic process, by transamination of glyoxylate"/>
    <property type="evidence" value="ECO:0007669"/>
    <property type="project" value="TreeGrafter"/>
</dbReference>
<evidence type="ECO:0000256" key="3">
    <source>
        <dbReference type="ARBA" id="ARBA00022898"/>
    </source>
</evidence>
<dbReference type="GO" id="GO:0004760">
    <property type="term" value="F:L-serine-pyruvate transaminase activity"/>
    <property type="evidence" value="ECO:0007669"/>
    <property type="project" value="TreeGrafter"/>
</dbReference>
<dbReference type="AlphaFoldDB" id="A0A447IJF1"/>
<dbReference type="GO" id="GO:0008453">
    <property type="term" value="F:alanine-glyoxylate transaminase activity"/>
    <property type="evidence" value="ECO:0007669"/>
    <property type="project" value="TreeGrafter"/>
</dbReference>
<dbReference type="InterPro" id="IPR015422">
    <property type="entry name" value="PyrdxlP-dep_Trfase_small"/>
</dbReference>
<evidence type="ECO:0000313" key="7">
    <source>
        <dbReference type="EMBL" id="VDS07616.1"/>
    </source>
</evidence>
<sequence>MNAMSLAAGRPVIAIPGPSPVPDRVLRAAHRASPDIYGDDLADLNLAVMTQLKRLAGTQGHLAPYIGNGHAAWEAAGANLFNPGDQALVLSSGHFGRSWGQQMEQMGVAVERLDFGSLPADPDRLADRLARDTAGAIKAVMVCQIDTATGVMADIPALRDAMGDHPALLVVDAIASLGCAPMMMDDWGVDVLISASQKGLMCPPGTCFVWYSDKAAARGRTGLTTPYWDWHARAGAEALWRFWGGTPPVQQIFALDEALRMILDEEGLFAVWARHAALARAVWAAVDAWGEGGTGIRLSVEDPMARASSVTAMVVPGADALRAWTAAHCGVTLGIGLGAEQPENALRVAHMGHANAGMILAALGAMQAGMAALGIPHGPGGLDAAARVLAEPA</sequence>
<evidence type="ECO:0000259" key="6">
    <source>
        <dbReference type="Pfam" id="PF00266"/>
    </source>
</evidence>
<keyword evidence="3 5" id="KW-0663">Pyridoxal phosphate</keyword>
<dbReference type="InterPro" id="IPR015424">
    <property type="entry name" value="PyrdxlP-dep_Trfase"/>
</dbReference>
<comment type="cofactor">
    <cofactor evidence="1 5">
        <name>pyridoxal 5'-phosphate</name>
        <dbReference type="ChEBI" id="CHEBI:597326"/>
    </cofactor>
</comment>
<dbReference type="PIRSF" id="PIRSF000524">
    <property type="entry name" value="SPT"/>
    <property type="match status" value="1"/>
</dbReference>
<dbReference type="InterPro" id="IPR015421">
    <property type="entry name" value="PyrdxlP-dep_Trfase_major"/>
</dbReference>
<feature type="modified residue" description="N6-(pyridoxal phosphate)lysine" evidence="5">
    <location>
        <position position="198"/>
    </location>
</feature>
<feature type="domain" description="Aminotransferase class V" evidence="6">
    <location>
        <begin position="76"/>
        <end position="319"/>
    </location>
</feature>
<organism evidence="7 8">
    <name type="scientific">Paracoccus haematequi</name>
    <dbReference type="NCBI Taxonomy" id="2491866"/>
    <lineage>
        <taxon>Bacteria</taxon>
        <taxon>Pseudomonadati</taxon>
        <taxon>Pseudomonadota</taxon>
        <taxon>Alphaproteobacteria</taxon>
        <taxon>Rhodobacterales</taxon>
        <taxon>Paracoccaceae</taxon>
        <taxon>Paracoccus</taxon>
    </lineage>
</organism>
<protein>
    <submittedName>
        <fullName evidence="7">Soluble hydrogenase 42 kDa subunit</fullName>
        <ecNumber evidence="7">1.12.-.-</ecNumber>
    </submittedName>
</protein>
<dbReference type="Gene3D" id="3.90.1150.10">
    <property type="entry name" value="Aspartate Aminotransferase, domain 1"/>
    <property type="match status" value="1"/>
</dbReference>
<keyword evidence="8" id="KW-1185">Reference proteome</keyword>
<evidence type="ECO:0000256" key="2">
    <source>
        <dbReference type="ARBA" id="ARBA00009236"/>
    </source>
</evidence>
<dbReference type="InterPro" id="IPR024169">
    <property type="entry name" value="SP_NH2Trfase/AEP_transaminase"/>
</dbReference>
<gene>
    <name evidence="7" type="ORF">PARHAE_00793</name>
</gene>
<comment type="similarity">
    <text evidence="2">Belongs to the class-V pyridoxal-phosphate-dependent aminotransferase family.</text>
</comment>
<dbReference type="Proteomes" id="UP000270743">
    <property type="component" value="Unassembled WGS sequence"/>
</dbReference>
<dbReference type="InterPro" id="IPR000192">
    <property type="entry name" value="Aminotrans_V_dom"/>
</dbReference>
<reference evidence="7 8" key="1">
    <citation type="submission" date="2018-12" db="EMBL/GenBank/DDBJ databases">
        <authorList>
            <person name="Criscuolo A."/>
        </authorList>
    </citation>
    <scope>NUCLEOTIDE SEQUENCE [LARGE SCALE GENOMIC DNA]</scope>
    <source>
        <strain evidence="7">ACIP1116241</strain>
    </source>
</reference>
<keyword evidence="7" id="KW-0560">Oxidoreductase</keyword>
<accession>A0A447IJF1</accession>
<evidence type="ECO:0000256" key="1">
    <source>
        <dbReference type="ARBA" id="ARBA00001933"/>
    </source>
</evidence>
<dbReference type="GO" id="GO:0016491">
    <property type="term" value="F:oxidoreductase activity"/>
    <property type="evidence" value="ECO:0007669"/>
    <property type="project" value="UniProtKB-KW"/>
</dbReference>
<dbReference type="PANTHER" id="PTHR21152">
    <property type="entry name" value="AMINOTRANSFERASE CLASS V"/>
    <property type="match status" value="1"/>
</dbReference>
<dbReference type="Gene3D" id="3.40.640.10">
    <property type="entry name" value="Type I PLP-dependent aspartate aminotransferase-like (Major domain)"/>
    <property type="match status" value="1"/>
</dbReference>
<dbReference type="PANTHER" id="PTHR21152:SF40">
    <property type="entry name" value="ALANINE--GLYOXYLATE AMINOTRANSFERASE"/>
    <property type="match status" value="1"/>
</dbReference>
<dbReference type="EC" id="1.12.-.-" evidence="7"/>
<dbReference type="Pfam" id="PF00266">
    <property type="entry name" value="Aminotran_5"/>
    <property type="match status" value="1"/>
</dbReference>
<evidence type="ECO:0000256" key="4">
    <source>
        <dbReference type="PIRSR" id="PIRSR000524-1"/>
    </source>
</evidence>
<dbReference type="SUPFAM" id="SSF53383">
    <property type="entry name" value="PLP-dependent transferases"/>
    <property type="match status" value="1"/>
</dbReference>
<proteinExistence type="inferred from homology"/>